<dbReference type="InterPro" id="IPR000700">
    <property type="entry name" value="PAS-assoc_C"/>
</dbReference>
<feature type="domain" description="GGDEF" evidence="4">
    <location>
        <begin position="278"/>
        <end position="399"/>
    </location>
</feature>
<dbReference type="SUPFAM" id="SSF141868">
    <property type="entry name" value="EAL domain-like"/>
    <property type="match status" value="1"/>
</dbReference>
<dbReference type="PROSITE" id="PS50883">
    <property type="entry name" value="EAL"/>
    <property type="match status" value="1"/>
</dbReference>
<dbReference type="SUPFAM" id="SSF55073">
    <property type="entry name" value="Nucleotide cyclase"/>
    <property type="match status" value="1"/>
</dbReference>
<dbReference type="EMBL" id="PQCO01000193">
    <property type="protein sequence ID" value="PUE01837.1"/>
    <property type="molecule type" value="Genomic_DNA"/>
</dbReference>
<dbReference type="NCBIfam" id="TIGR00254">
    <property type="entry name" value="GGDEF"/>
    <property type="match status" value="1"/>
</dbReference>
<dbReference type="InterPro" id="IPR000014">
    <property type="entry name" value="PAS"/>
</dbReference>
<dbReference type="InterPro" id="IPR013656">
    <property type="entry name" value="PAS_4"/>
</dbReference>
<dbReference type="Gene3D" id="3.20.20.450">
    <property type="entry name" value="EAL domain"/>
    <property type="match status" value="1"/>
</dbReference>
<dbReference type="InterPro" id="IPR035919">
    <property type="entry name" value="EAL_sf"/>
</dbReference>
<dbReference type="Proteomes" id="UP000250928">
    <property type="component" value="Unassembled WGS sequence"/>
</dbReference>
<name>A0A6N4DWX7_9GAMM</name>
<dbReference type="InterPro" id="IPR001633">
    <property type="entry name" value="EAL_dom"/>
</dbReference>
<proteinExistence type="predicted"/>
<dbReference type="CDD" id="cd01949">
    <property type="entry name" value="GGDEF"/>
    <property type="match status" value="1"/>
</dbReference>
<dbReference type="InterPro" id="IPR029787">
    <property type="entry name" value="Nucleotide_cyclase"/>
</dbReference>
<evidence type="ECO:0000259" key="4">
    <source>
        <dbReference type="PROSITE" id="PS50887"/>
    </source>
</evidence>
<dbReference type="Gene3D" id="3.30.70.270">
    <property type="match status" value="1"/>
</dbReference>
<feature type="domain" description="EAL" evidence="3">
    <location>
        <begin position="410"/>
        <end position="510"/>
    </location>
</feature>
<dbReference type="SUPFAM" id="SSF55785">
    <property type="entry name" value="PYP-like sensor domain (PAS domain)"/>
    <property type="match status" value="1"/>
</dbReference>
<dbReference type="InterPro" id="IPR052155">
    <property type="entry name" value="Biofilm_reg_signaling"/>
</dbReference>
<dbReference type="AlphaFoldDB" id="A0A6N4DWX7"/>
<dbReference type="SMART" id="SM00091">
    <property type="entry name" value="PAS"/>
    <property type="match status" value="1"/>
</dbReference>
<dbReference type="PANTHER" id="PTHR44757:SF4">
    <property type="entry name" value="DIGUANYLATE CYCLASE DGCE-RELATED"/>
    <property type="match status" value="1"/>
</dbReference>
<dbReference type="Pfam" id="PF00563">
    <property type="entry name" value="EAL"/>
    <property type="match status" value="1"/>
</dbReference>
<evidence type="ECO:0000259" key="2">
    <source>
        <dbReference type="PROSITE" id="PS50113"/>
    </source>
</evidence>
<dbReference type="PANTHER" id="PTHR44757">
    <property type="entry name" value="DIGUANYLATE CYCLASE DGCP"/>
    <property type="match status" value="1"/>
</dbReference>
<protein>
    <recommendedName>
        <fullName evidence="7">Diguanylate cyclase</fullName>
    </recommendedName>
</protein>
<gene>
    <name evidence="5" type="ORF">C3L24_07305</name>
</gene>
<dbReference type="PROSITE" id="PS50887">
    <property type="entry name" value="GGDEF"/>
    <property type="match status" value="1"/>
</dbReference>
<feature type="domain" description="PAS" evidence="1">
    <location>
        <begin position="123"/>
        <end position="189"/>
    </location>
</feature>
<organism evidence="5 6">
    <name type="scientific">Candidatus Sedimenticola endophacoides</name>
    <dbReference type="NCBI Taxonomy" id="2548426"/>
    <lineage>
        <taxon>Bacteria</taxon>
        <taxon>Pseudomonadati</taxon>
        <taxon>Pseudomonadota</taxon>
        <taxon>Gammaproteobacteria</taxon>
        <taxon>Chromatiales</taxon>
        <taxon>Sedimenticolaceae</taxon>
        <taxon>Sedimenticola</taxon>
    </lineage>
</organism>
<dbReference type="SMART" id="SM00086">
    <property type="entry name" value="PAC"/>
    <property type="match status" value="1"/>
</dbReference>
<sequence length="510" mass="55774">MIGREVGLLLLDGRGGIVGCNAWILSQPGLSGLPGRTLAEPRQALPDHPLIDALLRLLARDDGQAPPQPLSLPSRAGQPQRRCLLRLEPLDCVGAYRIALLSPLDGSGLREDVGREQWRSGSILAAITDALVITDRKGRVDYLNPPAERLTGASLESVRGRTLSQLLDACSVEGRVPLTELVEQTMNHGEVTQTRHELAVRGDDGGRFTVDAAVPPLLDTSGQVVGAMVIMRDITNERRLAARVDWQNSHDALTGLINRAAFDNKLEELVRSAREAGGEHALLYLDMDQFKVVNDTSGHLVGDELLRQVALLLAGQVRANDTLARLGGDEFGLLLAGCPVERAQEIAAQIRRAIRDYRFVWDGSVFVLSASIGLVMIDADAACFSAKDEGRDRVHAYRPRAGEAVRHQGDMQWASRISTALEQDRFRLYAQPIVSLAGDGGVGHYEVLLRMLDEHGELVSPASFIPIAERFNLMGRIDCWVVRELLGQIRKHFDHPLTAMESEAKAVSPR</sequence>
<evidence type="ECO:0000313" key="6">
    <source>
        <dbReference type="Proteomes" id="UP000250928"/>
    </source>
</evidence>
<accession>A0A6N4DWX7</accession>
<evidence type="ECO:0008006" key="7">
    <source>
        <dbReference type="Google" id="ProtNLM"/>
    </source>
</evidence>
<reference evidence="5 6" key="1">
    <citation type="submission" date="2018-01" db="EMBL/GenBank/DDBJ databases">
        <title>Novel co-symbiosis in the lucinid bivalve Phacoides pectinatus.</title>
        <authorList>
            <person name="Lim S.J."/>
            <person name="Davis B.G."/>
            <person name="Gill D.E."/>
            <person name="Engel A.S."/>
            <person name="Anderson L.C."/>
            <person name="Campbell B.J."/>
        </authorList>
    </citation>
    <scope>NUCLEOTIDE SEQUENCE [LARGE SCALE GENOMIC DNA]</scope>
    <source>
        <strain evidence="5">N3_P5</strain>
    </source>
</reference>
<comment type="caution">
    <text evidence="5">The sequence shown here is derived from an EMBL/GenBank/DDBJ whole genome shotgun (WGS) entry which is preliminary data.</text>
</comment>
<dbReference type="InterPro" id="IPR001610">
    <property type="entry name" value="PAC"/>
</dbReference>
<dbReference type="PROSITE" id="PS50112">
    <property type="entry name" value="PAS"/>
    <property type="match status" value="1"/>
</dbReference>
<dbReference type="InterPro" id="IPR035965">
    <property type="entry name" value="PAS-like_dom_sf"/>
</dbReference>
<dbReference type="InterPro" id="IPR043128">
    <property type="entry name" value="Rev_trsase/Diguanyl_cyclase"/>
</dbReference>
<evidence type="ECO:0000259" key="1">
    <source>
        <dbReference type="PROSITE" id="PS50112"/>
    </source>
</evidence>
<dbReference type="NCBIfam" id="TIGR00229">
    <property type="entry name" value="sensory_box"/>
    <property type="match status" value="1"/>
</dbReference>
<dbReference type="Gene3D" id="3.30.450.20">
    <property type="entry name" value="PAS domain"/>
    <property type="match status" value="1"/>
</dbReference>
<feature type="domain" description="PAC" evidence="2">
    <location>
        <begin position="194"/>
        <end position="246"/>
    </location>
</feature>
<evidence type="ECO:0000313" key="5">
    <source>
        <dbReference type="EMBL" id="PUE01837.1"/>
    </source>
</evidence>
<dbReference type="CDD" id="cd00130">
    <property type="entry name" value="PAS"/>
    <property type="match status" value="1"/>
</dbReference>
<dbReference type="InterPro" id="IPR000160">
    <property type="entry name" value="GGDEF_dom"/>
</dbReference>
<dbReference type="Pfam" id="PF00990">
    <property type="entry name" value="GGDEF"/>
    <property type="match status" value="1"/>
</dbReference>
<evidence type="ECO:0000259" key="3">
    <source>
        <dbReference type="PROSITE" id="PS50883"/>
    </source>
</evidence>
<dbReference type="PROSITE" id="PS50113">
    <property type="entry name" value="PAC"/>
    <property type="match status" value="1"/>
</dbReference>
<dbReference type="SMART" id="SM00267">
    <property type="entry name" value="GGDEF"/>
    <property type="match status" value="1"/>
</dbReference>
<dbReference type="Pfam" id="PF08448">
    <property type="entry name" value="PAS_4"/>
    <property type="match status" value="1"/>
</dbReference>